<feature type="domain" description="Fucosyltransferase C-terminal" evidence="11">
    <location>
        <begin position="428"/>
        <end position="565"/>
    </location>
</feature>
<sequence length="605" mass="68394">MYPADGAVETNPVEFRAEIGINSMEQYKSHYGDRVLCVELTEGSKWNKCTPMLNPSIIFDKLPIGNYTARAFITDVNGGVFWYHQTSETGFSVVTEEELAAYKASVQEMARGGGKLQRDLGLLEWASQERQHWETRAVAANGESPGRVLVNNLTGNGDEVLLLIGVKAAVVENFAFRRAVRETWASENALPNDVRVLFVGCVPKFDEVESKAEQEAIKNAIELEKRMYGDLLTDELDCDDSYDDLPNKVKQFLRFAAEAFPRTPFVMIADDDIYLRADRLAGDLREIDRPRRLYIGQVWDNLLGRSQEPVRDLTERYYIPEDTYPLRNYPPFAFGPHYLLSMDCVRFIAKNYKRFRGLGPIDDPTDTQGLDERVILLSTVSGVTHKRHVYLNVASSSFGERLGHSPIALLSPATTNMEQEAVDQRRFCAYLYARCDRPQREYMFDILNAMEPVDALGICAGSSRLPDTSHATSRYSDWYNDDAVTTFQSYKFVIAFENSGVPGYVTEKMVNPFLAGSIPIYLGNSTTVSELFNPNSFIDCGVFEKLRDCAKYVVKVHRSPELYAQMRREPPIRNVAAFNEAFSWHPSVPSKAMADKVAKLMQTTN</sequence>
<keyword evidence="3 10" id="KW-0328">Glycosyltransferase</keyword>
<dbReference type="Pfam" id="PF01762">
    <property type="entry name" value="Galactosyl_T"/>
    <property type="match status" value="1"/>
</dbReference>
<evidence type="ECO:0000256" key="2">
    <source>
        <dbReference type="ARBA" id="ARBA00008661"/>
    </source>
</evidence>
<comment type="subcellular location">
    <subcellularLocation>
        <location evidence="1">Golgi apparatus membrane</location>
        <topology evidence="1">Single-pass type II membrane protein</topology>
    </subcellularLocation>
    <subcellularLocation>
        <location evidence="10">Golgi apparatus</location>
        <location evidence="10">Golgi stack membrane</location>
        <topology evidence="10">Single-pass type II membrane protein</topology>
    </subcellularLocation>
</comment>
<dbReference type="SUPFAM" id="SSF53756">
    <property type="entry name" value="UDP-Glycosyltransferase/glycogen phosphorylase"/>
    <property type="match status" value="1"/>
</dbReference>
<organism evidence="12 13">
    <name type="scientific">Phytophthora rubi</name>
    <dbReference type="NCBI Taxonomy" id="129364"/>
    <lineage>
        <taxon>Eukaryota</taxon>
        <taxon>Sar</taxon>
        <taxon>Stramenopiles</taxon>
        <taxon>Oomycota</taxon>
        <taxon>Peronosporomycetes</taxon>
        <taxon>Peronosporales</taxon>
        <taxon>Peronosporaceae</taxon>
        <taxon>Phytophthora</taxon>
    </lineage>
</organism>
<accession>A0A6A4C984</accession>
<dbReference type="GO" id="GO:0032580">
    <property type="term" value="C:Golgi cisterna membrane"/>
    <property type="evidence" value="ECO:0007669"/>
    <property type="project" value="UniProtKB-SubCell"/>
</dbReference>
<evidence type="ECO:0000256" key="10">
    <source>
        <dbReference type="RuleBase" id="RU003832"/>
    </source>
</evidence>
<dbReference type="GO" id="GO:0000139">
    <property type="term" value="C:Golgi membrane"/>
    <property type="evidence" value="ECO:0007669"/>
    <property type="project" value="UniProtKB-SubCell"/>
</dbReference>
<dbReference type="PANTHER" id="PTHR11214">
    <property type="entry name" value="BETA-1,3-N-ACETYLGLUCOSAMINYLTRANSFERASE"/>
    <property type="match status" value="1"/>
</dbReference>
<keyword evidence="9" id="KW-0472">Membrane</keyword>
<name>A0A6A4C984_9STRA</name>
<evidence type="ECO:0000256" key="8">
    <source>
        <dbReference type="ARBA" id="ARBA00023034"/>
    </source>
</evidence>
<reference evidence="12 13" key="1">
    <citation type="submission" date="2018-08" db="EMBL/GenBank/DDBJ databases">
        <title>Genomic investigation of the strawberry pathogen Phytophthora fragariae indicates pathogenicity is determined by transcriptional variation in three key races.</title>
        <authorList>
            <person name="Adams T.M."/>
            <person name="Armitage A.D."/>
            <person name="Sobczyk M.K."/>
            <person name="Bates H.J."/>
            <person name="Dunwell J.M."/>
            <person name="Nellist C.F."/>
            <person name="Harrison R.J."/>
        </authorList>
    </citation>
    <scope>NUCLEOTIDE SEQUENCE [LARGE SCALE GENOMIC DNA]</scope>
    <source>
        <strain evidence="12 13">SCRP333</strain>
    </source>
</reference>
<evidence type="ECO:0000256" key="9">
    <source>
        <dbReference type="ARBA" id="ARBA00023136"/>
    </source>
</evidence>
<dbReference type="AlphaFoldDB" id="A0A6A4C984"/>
<dbReference type="InterPro" id="IPR038577">
    <property type="entry name" value="GT10-like_C_sf"/>
</dbReference>
<evidence type="ECO:0000256" key="6">
    <source>
        <dbReference type="ARBA" id="ARBA00022968"/>
    </source>
</evidence>
<proteinExistence type="inferred from homology"/>
<dbReference type="UniPathway" id="UPA00378"/>
<dbReference type="GO" id="GO:0016758">
    <property type="term" value="F:hexosyltransferase activity"/>
    <property type="evidence" value="ECO:0007669"/>
    <property type="project" value="InterPro"/>
</dbReference>
<evidence type="ECO:0000313" key="12">
    <source>
        <dbReference type="EMBL" id="KAE9286567.1"/>
    </source>
</evidence>
<keyword evidence="7" id="KW-1133">Transmembrane helix</keyword>
<dbReference type="InterPro" id="IPR055270">
    <property type="entry name" value="Glyco_tran_10_C"/>
</dbReference>
<dbReference type="InterPro" id="IPR002659">
    <property type="entry name" value="Glyco_trans_31"/>
</dbReference>
<comment type="similarity">
    <text evidence="10">Belongs to the glycosyltransferase 10 family.</text>
</comment>
<evidence type="ECO:0000256" key="5">
    <source>
        <dbReference type="ARBA" id="ARBA00022692"/>
    </source>
</evidence>
<protein>
    <recommendedName>
        <fullName evidence="10">Fucosyltransferase</fullName>
        <ecNumber evidence="10">2.4.1.-</ecNumber>
    </recommendedName>
</protein>
<dbReference type="PANTHER" id="PTHR11214:SF3">
    <property type="entry name" value="BETA-1,3-GALACTOSYLTRANSFERASE 6"/>
    <property type="match status" value="1"/>
</dbReference>
<evidence type="ECO:0000313" key="13">
    <source>
        <dbReference type="Proteomes" id="UP000434957"/>
    </source>
</evidence>
<comment type="similarity">
    <text evidence="2">Belongs to the glycosyltransferase 31 family.</text>
</comment>
<dbReference type="EC" id="2.4.1.-" evidence="10"/>
<dbReference type="Pfam" id="PF00852">
    <property type="entry name" value="Glyco_transf_10"/>
    <property type="match status" value="1"/>
</dbReference>
<dbReference type="Gene3D" id="3.90.550.50">
    <property type="match status" value="1"/>
</dbReference>
<evidence type="ECO:0000256" key="3">
    <source>
        <dbReference type="ARBA" id="ARBA00022676"/>
    </source>
</evidence>
<keyword evidence="13" id="KW-1185">Reference proteome</keyword>
<keyword evidence="5 10" id="KW-0812">Transmembrane</keyword>
<evidence type="ECO:0000259" key="11">
    <source>
        <dbReference type="Pfam" id="PF00852"/>
    </source>
</evidence>
<evidence type="ECO:0000256" key="7">
    <source>
        <dbReference type="ARBA" id="ARBA00022989"/>
    </source>
</evidence>
<dbReference type="Proteomes" id="UP000434957">
    <property type="component" value="Unassembled WGS sequence"/>
</dbReference>
<keyword evidence="8 10" id="KW-0333">Golgi apparatus</keyword>
<dbReference type="EMBL" id="QXFT01003364">
    <property type="protein sequence ID" value="KAE9286567.1"/>
    <property type="molecule type" value="Genomic_DNA"/>
</dbReference>
<evidence type="ECO:0000256" key="4">
    <source>
        <dbReference type="ARBA" id="ARBA00022679"/>
    </source>
</evidence>
<evidence type="ECO:0000256" key="1">
    <source>
        <dbReference type="ARBA" id="ARBA00004323"/>
    </source>
</evidence>
<dbReference type="Gene3D" id="3.40.50.11660">
    <property type="entry name" value="Glycosyl transferase family 10, C-terminal domain"/>
    <property type="match status" value="1"/>
</dbReference>
<gene>
    <name evidence="12" type="ORF">PR003_g26283</name>
</gene>
<keyword evidence="6" id="KW-0735">Signal-anchor</keyword>
<comment type="caution">
    <text evidence="12">The sequence shown here is derived from an EMBL/GenBank/DDBJ whole genome shotgun (WGS) entry which is preliminary data.</text>
</comment>
<keyword evidence="4 10" id="KW-0808">Transferase</keyword>